<dbReference type="Gene3D" id="1.10.10.10">
    <property type="entry name" value="Winged helix-like DNA-binding domain superfamily/Winged helix DNA-binding domain"/>
    <property type="match status" value="2"/>
</dbReference>
<dbReference type="RefSeq" id="WP_275089963.1">
    <property type="nucleotide sequence ID" value="NZ_CP119078.1"/>
</dbReference>
<dbReference type="SUPFAM" id="SSF46785">
    <property type="entry name" value="Winged helix' DNA-binding domain"/>
    <property type="match status" value="2"/>
</dbReference>
<evidence type="ECO:0000313" key="6">
    <source>
        <dbReference type="Proteomes" id="UP001222087"/>
    </source>
</evidence>
<reference evidence="5 6" key="1">
    <citation type="submission" date="2023-02" db="EMBL/GenBank/DDBJ databases">
        <title>Genome Sequence of L. cardiaca H63T.</title>
        <authorList>
            <person name="Lopez A.E."/>
            <person name="Cianciotto N.P."/>
        </authorList>
    </citation>
    <scope>NUCLEOTIDE SEQUENCE [LARGE SCALE GENOMIC DNA]</scope>
    <source>
        <strain evidence="5 6">H63</strain>
    </source>
</reference>
<proteinExistence type="predicted"/>
<protein>
    <submittedName>
        <fullName evidence="5">SMC-Scp complex subunit ScpB</fullName>
    </submittedName>
</protein>
<dbReference type="PANTHER" id="PTHR34298">
    <property type="entry name" value="SEGREGATION AND CONDENSATION PROTEIN B"/>
    <property type="match status" value="1"/>
</dbReference>
<dbReference type="InterPro" id="IPR036388">
    <property type="entry name" value="WH-like_DNA-bd_sf"/>
</dbReference>
<evidence type="ECO:0000313" key="5">
    <source>
        <dbReference type="EMBL" id="WED44146.1"/>
    </source>
</evidence>
<keyword evidence="4" id="KW-0131">Cell cycle</keyword>
<evidence type="ECO:0000256" key="3">
    <source>
        <dbReference type="ARBA" id="ARBA00022829"/>
    </source>
</evidence>
<dbReference type="InterPro" id="IPR005234">
    <property type="entry name" value="ScpB_csome_segregation"/>
</dbReference>
<keyword evidence="6" id="KW-1185">Reference proteome</keyword>
<keyword evidence="3" id="KW-0159">Chromosome partition</keyword>
<sequence length="195" mass="22273">MNETDLKRIVEALLMHTSEPLTLEKLQAVFEEWEKPSYEQLREALAELARDYAETAIELKLLASGYCLQTKAKYSNWVSRLYVEKPAKYSRALLETLAIIAYRQPVTRADIEDIRGVAVSSPILKTLLEREWIRVAGHRDVPGKPAVYVTTKTFLDYFNLQSLNELPALLEISDSLVASNIEVLDQVLEEECIEE</sequence>
<gene>
    <name evidence="5" type="primary">scpB</name>
    <name evidence="5" type="ORF">PXX05_04995</name>
</gene>
<dbReference type="EMBL" id="CP119078">
    <property type="protein sequence ID" value="WED44146.1"/>
    <property type="molecule type" value="Genomic_DNA"/>
</dbReference>
<dbReference type="NCBIfam" id="TIGR00281">
    <property type="entry name" value="SMC-Scp complex subunit ScpB"/>
    <property type="match status" value="1"/>
</dbReference>
<evidence type="ECO:0000256" key="2">
    <source>
        <dbReference type="ARBA" id="ARBA00022618"/>
    </source>
</evidence>
<dbReference type="InterPro" id="IPR036390">
    <property type="entry name" value="WH_DNA-bd_sf"/>
</dbReference>
<organism evidence="5 6">
    <name type="scientific">Legionella cardiaca</name>
    <dbReference type="NCBI Taxonomy" id="1071983"/>
    <lineage>
        <taxon>Bacteria</taxon>
        <taxon>Pseudomonadati</taxon>
        <taxon>Pseudomonadota</taxon>
        <taxon>Gammaproteobacteria</taxon>
        <taxon>Legionellales</taxon>
        <taxon>Legionellaceae</taxon>
        <taxon>Legionella</taxon>
    </lineage>
</organism>
<name>A0ABY8AWP4_9GAMM</name>
<evidence type="ECO:0000256" key="1">
    <source>
        <dbReference type="ARBA" id="ARBA00022490"/>
    </source>
</evidence>
<dbReference type="Proteomes" id="UP001222087">
    <property type="component" value="Chromosome"/>
</dbReference>
<keyword evidence="2" id="KW-0132">Cell division</keyword>
<keyword evidence="1" id="KW-0963">Cytoplasm</keyword>
<accession>A0ABY8AWP4</accession>
<dbReference type="Pfam" id="PF04079">
    <property type="entry name" value="SMC_ScpB"/>
    <property type="match status" value="1"/>
</dbReference>
<dbReference type="PIRSF" id="PIRSF019345">
    <property type="entry name" value="ScpB"/>
    <property type="match status" value="1"/>
</dbReference>
<evidence type="ECO:0000256" key="4">
    <source>
        <dbReference type="ARBA" id="ARBA00023306"/>
    </source>
</evidence>
<dbReference type="PANTHER" id="PTHR34298:SF2">
    <property type="entry name" value="SEGREGATION AND CONDENSATION PROTEIN B"/>
    <property type="match status" value="1"/>
</dbReference>